<reference evidence="1" key="1">
    <citation type="journal article" date="2014" name="Int. J. Syst. Evol. Microbiol.">
        <title>Complete genome sequence of Corynebacterium casei LMG S-19264T (=DSM 44701T), isolated from a smear-ripened cheese.</title>
        <authorList>
            <consortium name="US DOE Joint Genome Institute (JGI-PGF)"/>
            <person name="Walter F."/>
            <person name="Albersmeier A."/>
            <person name="Kalinowski J."/>
            <person name="Ruckert C."/>
        </authorList>
    </citation>
    <scope>NUCLEOTIDE SEQUENCE</scope>
    <source>
        <strain evidence="1">CGMCC 1.12698</strain>
    </source>
</reference>
<reference evidence="1" key="2">
    <citation type="submission" date="2020-09" db="EMBL/GenBank/DDBJ databases">
        <authorList>
            <person name="Sun Q."/>
            <person name="Zhou Y."/>
        </authorList>
    </citation>
    <scope>NUCLEOTIDE SEQUENCE</scope>
    <source>
        <strain evidence="1">CGMCC 1.12698</strain>
    </source>
</reference>
<name>A0A917AQZ9_9BACI</name>
<protein>
    <submittedName>
        <fullName evidence="1">Uncharacterized protein</fullName>
    </submittedName>
</protein>
<organism evidence="1 2">
    <name type="scientific">Priestia taiwanensis</name>
    <dbReference type="NCBI Taxonomy" id="1347902"/>
    <lineage>
        <taxon>Bacteria</taxon>
        <taxon>Bacillati</taxon>
        <taxon>Bacillota</taxon>
        <taxon>Bacilli</taxon>
        <taxon>Bacillales</taxon>
        <taxon>Bacillaceae</taxon>
        <taxon>Priestia</taxon>
    </lineage>
</organism>
<keyword evidence="2" id="KW-1185">Reference proteome</keyword>
<comment type="caution">
    <text evidence="1">The sequence shown here is derived from an EMBL/GenBank/DDBJ whole genome shotgun (WGS) entry which is preliminary data.</text>
</comment>
<sequence>MHQKHPPAKVASSYVFSVIDAILRNKYFCIVSYIRNFLANEMFDFICIVGRGIYPIDGNYITSDYEEKK</sequence>
<dbReference type="AlphaFoldDB" id="A0A917AQZ9"/>
<evidence type="ECO:0000313" key="2">
    <source>
        <dbReference type="Proteomes" id="UP000605259"/>
    </source>
</evidence>
<accession>A0A917AQZ9</accession>
<evidence type="ECO:0000313" key="1">
    <source>
        <dbReference type="EMBL" id="GGE63855.1"/>
    </source>
</evidence>
<dbReference type="EMBL" id="BMFK01000001">
    <property type="protein sequence ID" value="GGE63855.1"/>
    <property type="molecule type" value="Genomic_DNA"/>
</dbReference>
<dbReference type="Proteomes" id="UP000605259">
    <property type="component" value="Unassembled WGS sequence"/>
</dbReference>
<gene>
    <name evidence="1" type="ORF">GCM10007140_12610</name>
</gene>
<proteinExistence type="predicted"/>